<keyword evidence="1" id="KW-1032">Host cell membrane</keyword>
<dbReference type="InterPro" id="IPR035377">
    <property type="entry name" value="Glycoprot_B_PH1"/>
</dbReference>
<dbReference type="InterPro" id="IPR055341">
    <property type="entry name" value="Glycoprotein_B_ecto_C"/>
</dbReference>
<keyword evidence="8" id="KW-1043">Host membrane</keyword>
<dbReference type="InterPro" id="IPR000234">
    <property type="entry name" value="Herpes_Glycoprot_B"/>
</dbReference>
<evidence type="ECO:0000256" key="9">
    <source>
        <dbReference type="ARBA" id="ARBA00022879"/>
    </source>
</evidence>
<evidence type="ECO:0000256" key="14">
    <source>
        <dbReference type="ARBA" id="ARBA00023180"/>
    </source>
</evidence>
<evidence type="ECO:0000259" key="19">
    <source>
        <dbReference type="Pfam" id="PF17416"/>
    </source>
</evidence>
<feature type="region of interest" description="Disordered" evidence="16">
    <location>
        <begin position="779"/>
        <end position="872"/>
    </location>
</feature>
<keyword evidence="12 17" id="KW-0472">Membrane</keyword>
<evidence type="ECO:0000256" key="8">
    <source>
        <dbReference type="ARBA" id="ARBA00022870"/>
    </source>
</evidence>
<dbReference type="EMBL" id="PP711848">
    <property type="protein sequence ID" value="XBH23669.1"/>
    <property type="molecule type" value="Genomic_DNA"/>
</dbReference>
<name>A0AAU7E1G9_9VIRU</name>
<feature type="transmembrane region" description="Helical" evidence="17">
    <location>
        <begin position="732"/>
        <end position="752"/>
    </location>
</feature>
<dbReference type="Gene3D" id="2.30.29.100">
    <property type="match status" value="1"/>
</dbReference>
<evidence type="ECO:0000259" key="20">
    <source>
        <dbReference type="Pfam" id="PF17417"/>
    </source>
</evidence>
<organism evidence="21">
    <name type="scientific">Cardioderma bat herpesvirus</name>
    <dbReference type="NCBI Taxonomy" id="3141914"/>
    <lineage>
        <taxon>Viruses</taxon>
        <taxon>Duplodnaviria</taxon>
        <taxon>Heunggongvirae</taxon>
        <taxon>Peploviricota</taxon>
        <taxon>Herviviricetes</taxon>
        <taxon>Herpesvirales</taxon>
    </lineage>
</organism>
<feature type="compositionally biased region" description="Polar residues" evidence="16">
    <location>
        <begin position="30"/>
        <end position="55"/>
    </location>
</feature>
<keyword evidence="10 17" id="KW-1133">Transmembrane helix</keyword>
<evidence type="ECO:0000256" key="11">
    <source>
        <dbReference type="ARBA" id="ARBA00023046"/>
    </source>
</evidence>
<dbReference type="InterPro" id="IPR038631">
    <property type="entry name" value="Glycoprot_B_PH2_sf"/>
</dbReference>
<evidence type="ECO:0000256" key="17">
    <source>
        <dbReference type="SAM" id="Phobius"/>
    </source>
</evidence>
<proteinExistence type="inferred from homology"/>
<dbReference type="HAMAP" id="MF_04032">
    <property type="entry name" value="HSV_GB"/>
    <property type="match status" value="1"/>
</dbReference>
<dbReference type="Gene3D" id="1.20.5.1890">
    <property type="match status" value="1"/>
</dbReference>
<evidence type="ECO:0000256" key="4">
    <source>
        <dbReference type="ARBA" id="ARBA00022729"/>
    </source>
</evidence>
<evidence type="ECO:0000313" key="21">
    <source>
        <dbReference type="EMBL" id="XBH23669.1"/>
    </source>
</evidence>
<dbReference type="Gene3D" id="2.30.30.1230">
    <property type="match status" value="1"/>
</dbReference>
<keyword evidence="14" id="KW-0325">Glycoprotein</keyword>
<feature type="region of interest" description="Disordered" evidence="16">
    <location>
        <begin position="16"/>
        <end position="67"/>
    </location>
</feature>
<dbReference type="Pfam" id="PF17416">
    <property type="entry name" value="Glycoprot_B_PH1"/>
    <property type="match status" value="1"/>
</dbReference>
<keyword evidence="7" id="KW-0946">Virion</keyword>
<evidence type="ECO:0000256" key="15">
    <source>
        <dbReference type="ARBA" id="ARBA00023296"/>
    </source>
</evidence>
<dbReference type="InterPro" id="IPR035381">
    <property type="entry name" value="Glycoprot_B_PH2"/>
</dbReference>
<dbReference type="GO" id="GO:0046718">
    <property type="term" value="P:symbiont entry into host cell"/>
    <property type="evidence" value="ECO:0007669"/>
    <property type="project" value="UniProtKB-KW"/>
</dbReference>
<feature type="domain" description="Herpesvirus glycoprotein B ectodomain C-terminal" evidence="18">
    <location>
        <begin position="455"/>
        <end position="678"/>
    </location>
</feature>
<evidence type="ECO:0000256" key="7">
    <source>
        <dbReference type="ARBA" id="ARBA00022844"/>
    </source>
</evidence>
<feature type="domain" description="Herpesvirus Glycoprotein B PH-like" evidence="20">
    <location>
        <begin position="332"/>
        <end position="426"/>
    </location>
</feature>
<keyword evidence="6" id="KW-1040">Host Golgi apparatus</keyword>
<dbReference type="Pfam" id="PF17417">
    <property type="entry name" value="Glycoprot_B_PH2"/>
    <property type="match status" value="1"/>
</dbReference>
<keyword evidence="13" id="KW-1015">Disulfide bond</keyword>
<evidence type="ECO:0000256" key="2">
    <source>
        <dbReference type="ARBA" id="ARBA00022581"/>
    </source>
</evidence>
<protein>
    <submittedName>
        <fullName evidence="21">Envelope glycoprotein B</fullName>
    </submittedName>
</protein>
<dbReference type="Pfam" id="PF00606">
    <property type="entry name" value="Glycoprotein_B"/>
    <property type="match status" value="1"/>
</dbReference>
<accession>A0AAU7E1G9</accession>
<dbReference type="GO" id="GO:0019062">
    <property type="term" value="P:virion attachment to host cell"/>
    <property type="evidence" value="ECO:0007669"/>
    <property type="project" value="UniProtKB-KW"/>
</dbReference>
<keyword evidence="9 21" id="KW-0261">Viral envelope protein</keyword>
<dbReference type="GO" id="GO:0019031">
    <property type="term" value="C:viral envelope"/>
    <property type="evidence" value="ECO:0007669"/>
    <property type="project" value="UniProtKB-KW"/>
</dbReference>
<evidence type="ECO:0000256" key="13">
    <source>
        <dbReference type="ARBA" id="ARBA00023157"/>
    </source>
</evidence>
<sequence>MLVMFLFQTVFCSAASTSSPVTPSAPPSTGNITVNQTSSSANDSSVTPTPSVDATTDNKYDNTTESLSTNTTEKYRYRICSMSQGTDIVRFAKTIECFPYSAKMESSEGIMVVYKTNIEPYTFTAYTYSKELFYQRSYSYIHSSYLLGSTRVIVAVPMWEVHHINRYSSCYSSYTRVINGDTYVSYHQDSYQNYTMWLSEDDYYSANSKRYITVREHWHKYGSTWIFRETCSMNCIVTVTTARSKHPYDFFVLSSGVVVEGSPFFDKAETGTKYTFNEDVRKLHMYSNYSMLNAFGKASPGNRVIRRLAFLERADMVVAWEVVKPDNVTCPLKRWETVERAVRSEHGTSLHFVSKALTATFVAKHTQIPFSTYNCISQEANTTLDNIFEKEYNDTHEKHGDKEMYVTTGGLVIVWQGVKPKPLAELERLQNVSGEIHSRRRRSVDAGNVTASHKDITYAQLQFTYDTLRTYINHALGNIAEAWCVDQKRTSEVLHELSKINPSNILSAIYDTPVAARTVGDVIAVAKCIDVEQDSVQILRDMRILGDDGKITGCYSRPIVRFRYHNRTEIQSGQLGENNEILLGTFRTEQCQNPSFKIFVAGNKGYEYRDYKFKSEVNLSNIDVVNTMIKLNIEPLENTDFKILELYSEGELKSANVFNLEDIMREYNAYKQTLHYIEGKVGDVVPPFLRGLDDFISGLGAAGKGIGMVMGAIGGVVASAAGSILSFFTNPFGTVTVTLIVVAVIVIAVLVYQRQKSLFMQPFQHLFPYVTSQTIGVSHSTHTMDAPPPYSGPPGGEDKGWTTSPPSAPPADVKYNEEDALQMLKAIQTLDEKERSRKKEKDEKKGKGPGILDRLRRGGYSQLPSSEEEETA</sequence>
<evidence type="ECO:0000259" key="18">
    <source>
        <dbReference type="Pfam" id="PF00606"/>
    </source>
</evidence>
<evidence type="ECO:0000256" key="6">
    <source>
        <dbReference type="ARBA" id="ARBA00022812"/>
    </source>
</evidence>
<evidence type="ECO:0000256" key="12">
    <source>
        <dbReference type="ARBA" id="ARBA00023136"/>
    </source>
</evidence>
<evidence type="ECO:0000256" key="1">
    <source>
        <dbReference type="ARBA" id="ARBA00022511"/>
    </source>
</evidence>
<dbReference type="SUPFAM" id="SSF161008">
    <property type="entry name" value="Viral glycoprotein ectodomain-like"/>
    <property type="match status" value="1"/>
</dbReference>
<keyword evidence="4" id="KW-0732">Signal</keyword>
<keyword evidence="11" id="KW-1039">Host endosome</keyword>
<reference evidence="21" key="1">
    <citation type="journal article" date="2024" name="Microbiome">
        <title>Substantial viral diversity in bats and rodents from East Africa: insights into evolution, recombination, and cocirculation.</title>
        <authorList>
            <person name="Wang D."/>
            <person name="Yang X."/>
            <person name="Ren Z."/>
            <person name="Hu B."/>
            <person name="Zhao H."/>
            <person name="Yang K."/>
            <person name="Shi P."/>
            <person name="Zhang Z."/>
            <person name="Feng Q."/>
            <person name="Nawenja C.V."/>
            <person name="Obanda V."/>
            <person name="Robert K."/>
            <person name="Nalikka B."/>
            <person name="Waruhiu C.N."/>
            <person name="Ochola G.O."/>
            <person name="Onyuok S.O."/>
            <person name="Ochieng H."/>
            <person name="Li B."/>
            <person name="Zhu Y."/>
            <person name="Si H."/>
            <person name="Yin J."/>
            <person name="Kristiansen K."/>
            <person name="Jin X."/>
            <person name="Xu X."/>
            <person name="Xiao M."/>
            <person name="Agwanda B."/>
            <person name="Ommeh S."/>
            <person name="Li J."/>
            <person name="Shi Z.L."/>
        </authorList>
    </citation>
    <scope>NUCLEOTIDE SEQUENCE</scope>
    <source>
        <strain evidence="21">1A/Kenya/BAT2584/2015</strain>
    </source>
</reference>
<keyword evidence="5" id="KW-1161">Viral attachment to host cell</keyword>
<keyword evidence="3 17" id="KW-0812">Transmembrane</keyword>
<feature type="domain" description="Herpesvirus Glycoprotein B PH-like" evidence="19">
    <location>
        <begin position="117"/>
        <end position="330"/>
    </location>
</feature>
<feature type="compositionally biased region" description="Basic and acidic residues" evidence="16">
    <location>
        <begin position="830"/>
        <end position="846"/>
    </location>
</feature>
<evidence type="ECO:0000256" key="3">
    <source>
        <dbReference type="ARBA" id="ARBA00022692"/>
    </source>
</evidence>
<reference evidence="21" key="2">
    <citation type="submission" date="2024-02" db="EMBL/GenBank/DDBJ databases">
        <authorList>
            <person name="Hu B."/>
        </authorList>
    </citation>
    <scope>NUCLEOTIDE SEQUENCE</scope>
    <source>
        <strain evidence="21">1A/Kenya/BAT2584/2015</strain>
    </source>
</reference>
<evidence type="ECO:0000256" key="10">
    <source>
        <dbReference type="ARBA" id="ARBA00022989"/>
    </source>
</evidence>
<evidence type="ECO:0000256" key="5">
    <source>
        <dbReference type="ARBA" id="ARBA00022804"/>
    </source>
</evidence>
<dbReference type="Gene3D" id="6.10.250.3280">
    <property type="match status" value="1"/>
</dbReference>
<keyword evidence="15" id="KW-1160">Virus entry into host cell</keyword>
<evidence type="ECO:0000256" key="16">
    <source>
        <dbReference type="SAM" id="MobiDB-lite"/>
    </source>
</evidence>
<keyword evidence="2" id="KW-0945">Host-virus interaction</keyword>